<protein>
    <recommendedName>
        <fullName evidence="3">Beta-mannosidase-like galactose-binding domain-containing protein</fullName>
    </recommendedName>
</protein>
<comment type="caution">
    <text evidence="4">The sequence shown here is derived from an EMBL/GenBank/DDBJ whole genome shotgun (WGS) entry which is preliminary data.</text>
</comment>
<proteinExistence type="predicted"/>
<dbReference type="SUPFAM" id="SSF49785">
    <property type="entry name" value="Galactose-binding domain-like"/>
    <property type="match status" value="1"/>
</dbReference>
<evidence type="ECO:0000256" key="1">
    <source>
        <dbReference type="ARBA" id="ARBA00022729"/>
    </source>
</evidence>
<dbReference type="Pfam" id="PF22666">
    <property type="entry name" value="Glyco_hydro_2_N2"/>
    <property type="match status" value="1"/>
</dbReference>
<dbReference type="AlphaFoldDB" id="A0A1J5T2L3"/>
<evidence type="ECO:0000259" key="3">
    <source>
        <dbReference type="Pfam" id="PF22666"/>
    </source>
</evidence>
<evidence type="ECO:0000313" key="4">
    <source>
        <dbReference type="EMBL" id="OIR08092.1"/>
    </source>
</evidence>
<dbReference type="PANTHER" id="PTHR43817:SF1">
    <property type="entry name" value="HYDROLASE, FAMILY 43, PUTATIVE (AFU_ORTHOLOGUE AFUA_3G01660)-RELATED"/>
    <property type="match status" value="1"/>
</dbReference>
<accession>A0A1J5T2L3</accession>
<dbReference type="InterPro" id="IPR008979">
    <property type="entry name" value="Galactose-bd-like_sf"/>
</dbReference>
<dbReference type="PANTHER" id="PTHR43817">
    <property type="entry name" value="GLYCOSYL HYDROLASE"/>
    <property type="match status" value="1"/>
</dbReference>
<reference evidence="4" key="1">
    <citation type="submission" date="2016-10" db="EMBL/GenBank/DDBJ databases">
        <title>Sequence of Gallionella enrichment culture.</title>
        <authorList>
            <person name="Poehlein A."/>
            <person name="Muehling M."/>
            <person name="Daniel R."/>
        </authorList>
    </citation>
    <scope>NUCLEOTIDE SEQUENCE</scope>
</reference>
<dbReference type="GO" id="GO:0004553">
    <property type="term" value="F:hydrolase activity, hydrolyzing O-glycosyl compounds"/>
    <property type="evidence" value="ECO:0007669"/>
    <property type="project" value="UniProtKB-ARBA"/>
</dbReference>
<dbReference type="EMBL" id="MLJW01000033">
    <property type="protein sequence ID" value="OIR08092.1"/>
    <property type="molecule type" value="Genomic_DNA"/>
</dbReference>
<feature type="domain" description="Beta-mannosidase-like galactose-binding" evidence="3">
    <location>
        <begin position="929"/>
        <end position="1000"/>
    </location>
</feature>
<dbReference type="InterPro" id="IPR054593">
    <property type="entry name" value="Beta-mannosidase-like_N2"/>
</dbReference>
<evidence type="ECO:0000256" key="2">
    <source>
        <dbReference type="ARBA" id="ARBA00022801"/>
    </source>
</evidence>
<dbReference type="Pfam" id="PF17132">
    <property type="entry name" value="Glyco_hydro_106"/>
    <property type="match status" value="1"/>
</dbReference>
<keyword evidence="2" id="KW-0378">Hydrolase</keyword>
<gene>
    <name evidence="4" type="ORF">GALL_95910</name>
</gene>
<dbReference type="NCBIfam" id="NF045579">
    <property type="entry name" value="rhamnoside_JR"/>
    <property type="match status" value="1"/>
</dbReference>
<dbReference type="Gene3D" id="2.60.120.260">
    <property type="entry name" value="Galactose-binding domain-like"/>
    <property type="match status" value="2"/>
</dbReference>
<keyword evidence="1" id="KW-0732">Signal</keyword>
<sequence length="1041" mass="113253">MSLWFNFTHAARRLSALLVILAGAAVVRASQDPAAEFAHPPAQARPWVYWYWLQGAVSREGIDADLAAMQHAGVAGAYLMPVEAPSNPPIYTPLALPLTPRWWSLIHHAAERADQLGLKLAFDVGDGFATAGGPWITPALSMQKVVWSETTVPGGRPMRAPLVRPEAVDGYYRDIAVLAFPSPTGEGVSTRTVPVSVSTSTPGPAPQFLASGGDGHSQFQSKASCWIQYDFAHPFTARSLAIREWNHNYAGLYQATRLRIDVSDDCVHFHTAFQLTPPRHGWEDWGADDTFSLPSLTARCFRFVYDPAGSEPGAEDLDGAKWKPRLVLRGLVLSSAPRITGYAGKSGAVWRISPRMTATDLPDSLCVPRASILNLTSRLRPDGTLDWTPPAGHAWTILRLGHTSTGHTNETATSAKGLECDKFNAAAVTLQFNHWFGAILSHLGPVLSRRVVKIFHVDSWEAGSQNWTPGFRAEFERRRGYDPTPFLPTFAGIPVGSAAQSERFLADVRLTLADLLTERFFGTLSRLAHANGCVFSAEATAPTMTGDALRVFSHVDLPMGEFWLRSASHDKPTDVSDAVSGAHIYGRRIAQSEAFTELRIKWDETPALLKPLLDHEFCVGVNRLVLHVFVHNPWLDRKPGLTLNGVGTFFQRDQTWWPEAHSWIAYIARCSALLQLGRPVDDVAYFTGEELPSRSLLPTRQVPRLPPGYSADSINPDALIRLARLDDGRIVLPGGARYHALVLPPGQPPPSPELARTLARLAPLVVEPGAPLAPLLPPPDFIATDDAGIPAEGVEWTHRTLPDADLYFVSNSENLSRTIHLSLRCIGSAEIWDPVTGARYAAPDTRTAAGRTDLTLPLAAHGALFAVVLRGAHKPLPPLPEPSLVATLSGPWSVQFDPALGGPASVVTFPSLADWTTSTDPRVRYFSGTATYHTTFQRPTGARRIWLDLGTIHDIARVVVNGVDCGCAWTAPYRVDITHAMHSGSNSLDLQVTNTWNNRLAGDHLAGGSARPVTWTNAPAPRRPSLLPAGLIGPVRLLESP</sequence>
<organism evidence="4">
    <name type="scientific">mine drainage metagenome</name>
    <dbReference type="NCBI Taxonomy" id="410659"/>
    <lineage>
        <taxon>unclassified sequences</taxon>
        <taxon>metagenomes</taxon>
        <taxon>ecological metagenomes</taxon>
    </lineage>
</organism>
<name>A0A1J5T2L3_9ZZZZ</name>